<feature type="compositionally biased region" description="Low complexity" evidence="1">
    <location>
        <begin position="584"/>
        <end position="595"/>
    </location>
</feature>
<feature type="region of interest" description="Disordered" evidence="1">
    <location>
        <begin position="437"/>
        <end position="481"/>
    </location>
</feature>
<reference evidence="4 5" key="1">
    <citation type="journal article" date="2024" name="IMA Fungus">
        <title>IMA Genome - F19 : A genome assembly and annotation guide to empower mycologists, including annotated draft genome sequences of Ceratocystis pirilliformis, Diaporthe australafricana, Fusarium ophioides, Paecilomyces lecythidis, and Sporothrix stenoceras.</title>
        <authorList>
            <person name="Aylward J."/>
            <person name="Wilson A.M."/>
            <person name="Visagie C.M."/>
            <person name="Spraker J."/>
            <person name="Barnes I."/>
            <person name="Buitendag C."/>
            <person name="Ceriani C."/>
            <person name="Del Mar Angel L."/>
            <person name="du Plessis D."/>
            <person name="Fuchs T."/>
            <person name="Gasser K."/>
            <person name="Kramer D."/>
            <person name="Li W."/>
            <person name="Munsamy K."/>
            <person name="Piso A."/>
            <person name="Price J.L."/>
            <person name="Sonnekus B."/>
            <person name="Thomas C."/>
            <person name="van der Nest A."/>
            <person name="van Dijk A."/>
            <person name="van Heerden A."/>
            <person name="van Vuuren N."/>
            <person name="Yilmaz N."/>
            <person name="Duong T.A."/>
            <person name="van der Merwe N.A."/>
            <person name="Wingfield M.J."/>
            <person name="Wingfield B.D."/>
        </authorList>
    </citation>
    <scope>NUCLEOTIDE SEQUENCE [LARGE SCALE GENOMIC DNA]</scope>
    <source>
        <strain evidence="4 5">CMW 5346</strain>
    </source>
</reference>
<feature type="compositionally biased region" description="Low complexity" evidence="1">
    <location>
        <begin position="348"/>
        <end position="364"/>
    </location>
</feature>
<feature type="transmembrane region" description="Helical" evidence="2">
    <location>
        <begin position="407"/>
        <end position="430"/>
    </location>
</feature>
<feature type="region of interest" description="Disordered" evidence="1">
    <location>
        <begin position="341"/>
        <end position="403"/>
    </location>
</feature>
<keyword evidence="3" id="KW-0732">Signal</keyword>
<feature type="signal peptide" evidence="3">
    <location>
        <begin position="1"/>
        <end position="23"/>
    </location>
</feature>
<evidence type="ECO:0000313" key="4">
    <source>
        <dbReference type="EMBL" id="KAL1891700.1"/>
    </source>
</evidence>
<dbReference type="Proteomes" id="UP001583186">
    <property type="component" value="Unassembled WGS sequence"/>
</dbReference>
<proteinExistence type="predicted"/>
<feature type="compositionally biased region" description="Polar residues" evidence="1">
    <location>
        <begin position="439"/>
        <end position="450"/>
    </location>
</feature>
<evidence type="ECO:0000256" key="3">
    <source>
        <dbReference type="SAM" id="SignalP"/>
    </source>
</evidence>
<keyword evidence="2" id="KW-1133">Transmembrane helix</keyword>
<dbReference type="EMBL" id="JAWCUI010000050">
    <property type="protein sequence ID" value="KAL1891700.1"/>
    <property type="molecule type" value="Genomic_DNA"/>
</dbReference>
<keyword evidence="5" id="KW-1185">Reference proteome</keyword>
<protein>
    <submittedName>
        <fullName evidence="4">Uncharacterized protein</fullName>
    </submittedName>
</protein>
<feature type="region of interest" description="Disordered" evidence="1">
    <location>
        <begin position="522"/>
        <end position="665"/>
    </location>
</feature>
<feature type="compositionally biased region" description="Low complexity" evidence="1">
    <location>
        <begin position="384"/>
        <end position="395"/>
    </location>
</feature>
<sequence length="665" mass="67792">MRPGQSRAAAWLSLMGALAPVLASVDVVYVTDLEVFTLLAPCAQSAISYNVMAMTEDNCPEAVTDLQSCVCSKNNYFGSLSATISSDVSYSCGSTASSDQASASLVFSAYCNQIAVATFPTPTIPVTQYITDIPEMSYLAPCASSQVSYAVLDMTEYLCPPDAVNLATCACAKNQNSLLLSQTINVMVGQACSSHTADISSAQAFFKAYCNLNAGTSSFPSASNPPGDMTYYITDMPQYSSLARCAKDALSSAVFTNTYELCPAGPQLLASCVCIKESMSSMVSSYITSNIQWDCTAGDTADISSALNIFNLYCSAANNKAVVSGITTSVSQTLPFGIGGGGSGETGTGNKATATHGTTKATGTGAAGGSSGGSTTDGSGGSSSGDSNSDGNGNSQTTEGSKSNTGIIAGAVVGVVVGLGLLGLAAFFVWRHARKSQHRPSGSSEFQQLDNLGPGGHGNNNNSISTNHGGPNGPGELAGTAIGAGPAMLSAENAHGPYGASVKPPLPPPSPSLSVNKYNAVGVVSPQSPPPHSISPASAQHQQQQGYGSYGAAPPQQAELPGQMYSSNGAYSPAGTAPSYSELQGQQTFPPQQQHSPPPQAELYGGQVYAGQAYGAPPQGQPIYQADSTPIESPNRTTPSPGGMTYHSGPVLQSYSELDGSGQVR</sequence>
<feature type="compositionally biased region" description="Low complexity" evidence="1">
    <location>
        <begin position="459"/>
        <end position="469"/>
    </location>
</feature>
<organism evidence="4 5">
    <name type="scientific">Sporothrix stenoceras</name>
    <dbReference type="NCBI Taxonomy" id="5173"/>
    <lineage>
        <taxon>Eukaryota</taxon>
        <taxon>Fungi</taxon>
        <taxon>Dikarya</taxon>
        <taxon>Ascomycota</taxon>
        <taxon>Pezizomycotina</taxon>
        <taxon>Sordariomycetes</taxon>
        <taxon>Sordariomycetidae</taxon>
        <taxon>Ophiostomatales</taxon>
        <taxon>Ophiostomataceae</taxon>
        <taxon>Sporothrix</taxon>
    </lineage>
</organism>
<feature type="compositionally biased region" description="Polar residues" evidence="1">
    <location>
        <begin position="626"/>
        <end position="640"/>
    </location>
</feature>
<accession>A0ABR3YTI7</accession>
<evidence type="ECO:0000313" key="5">
    <source>
        <dbReference type="Proteomes" id="UP001583186"/>
    </source>
</evidence>
<keyword evidence="2" id="KW-0472">Membrane</keyword>
<comment type="caution">
    <text evidence="4">The sequence shown here is derived from an EMBL/GenBank/DDBJ whole genome shotgun (WGS) entry which is preliminary data.</text>
</comment>
<keyword evidence="2" id="KW-0812">Transmembrane</keyword>
<gene>
    <name evidence="4" type="ORF">Sste5346_007449</name>
</gene>
<evidence type="ECO:0000256" key="2">
    <source>
        <dbReference type="SAM" id="Phobius"/>
    </source>
</evidence>
<name>A0ABR3YTI7_9PEZI</name>
<feature type="compositionally biased region" description="Low complexity" evidence="1">
    <location>
        <begin position="534"/>
        <end position="554"/>
    </location>
</feature>
<feature type="compositionally biased region" description="Low complexity" evidence="1">
    <location>
        <begin position="604"/>
        <end position="616"/>
    </location>
</feature>
<feature type="chain" id="PRO_5045168592" evidence="3">
    <location>
        <begin position="24"/>
        <end position="665"/>
    </location>
</feature>
<evidence type="ECO:0000256" key="1">
    <source>
        <dbReference type="SAM" id="MobiDB-lite"/>
    </source>
</evidence>